<evidence type="ECO:0000259" key="2">
    <source>
        <dbReference type="Pfam" id="PF05360"/>
    </source>
</evidence>
<sequence>MKIPAFISWLLIIVGAAIYIIGLWYACPLLNGKGYFLGVLMTGMFVTYVYLREEMRERLDARFTSVCQMVMLVTVGLLVVGVWNAPLLPVERVVYIVAFFICLLGQFLLLCSSKNRKTELIEK</sequence>
<accession>A0A344QW30</accession>
<dbReference type="Pfam" id="PF05360">
    <property type="entry name" value="YiaAB"/>
    <property type="match status" value="1"/>
</dbReference>
<keyword evidence="1" id="KW-1133">Transmembrane helix</keyword>
<dbReference type="AlphaFoldDB" id="A0A344QW30"/>
<evidence type="ECO:0000256" key="1">
    <source>
        <dbReference type="SAM" id="Phobius"/>
    </source>
</evidence>
<name>A0A344QW30_SALER</name>
<dbReference type="Proteomes" id="UP000839598">
    <property type="component" value="Unassembled WGS sequence"/>
</dbReference>
<dbReference type="GO" id="GO:0005886">
    <property type="term" value="C:plasma membrane"/>
    <property type="evidence" value="ECO:0007669"/>
    <property type="project" value="TreeGrafter"/>
</dbReference>
<dbReference type="PANTHER" id="PTHR37290:SF2">
    <property type="entry name" value="INNER MEMBRANE PROTEIN YIAB"/>
    <property type="match status" value="1"/>
</dbReference>
<feature type="transmembrane region" description="Helical" evidence="1">
    <location>
        <begin position="32"/>
        <end position="51"/>
    </location>
</feature>
<evidence type="ECO:0000313" key="3">
    <source>
        <dbReference type="EMBL" id="ECI4009386.1"/>
    </source>
</evidence>
<dbReference type="NCBIfam" id="NF008492">
    <property type="entry name" value="PRK11403.1"/>
    <property type="match status" value="1"/>
</dbReference>
<dbReference type="InterPro" id="IPR008024">
    <property type="entry name" value="YiaAB"/>
</dbReference>
<comment type="caution">
    <text evidence="3">The sequence shown here is derived from an EMBL/GenBank/DDBJ whole genome shotgun (WGS) entry which is preliminary data.</text>
</comment>
<feature type="domain" description="YiaAB two helix" evidence="2">
    <location>
        <begin position="6"/>
        <end position="50"/>
    </location>
</feature>
<dbReference type="PROSITE" id="PS51257">
    <property type="entry name" value="PROKAR_LIPOPROTEIN"/>
    <property type="match status" value="1"/>
</dbReference>
<reference evidence="3" key="1">
    <citation type="submission" date="2018-06" db="EMBL/GenBank/DDBJ databases">
        <authorList>
            <person name="Ashton P.M."/>
            <person name="Dallman T."/>
            <person name="Nair S."/>
            <person name="De Pinna E."/>
            <person name="Peters T."/>
            <person name="Grant K."/>
        </authorList>
    </citation>
    <scope>NUCLEOTIDE SEQUENCE [LARGE SCALE GENOMIC DNA]</scope>
    <source>
        <strain evidence="3">275803</strain>
    </source>
</reference>
<dbReference type="PANTHER" id="PTHR37290">
    <property type="entry name" value="INNER MEMBRANE PROTEIN YIAA-RELATED"/>
    <property type="match status" value="1"/>
</dbReference>
<keyword evidence="1" id="KW-0812">Transmembrane</keyword>
<dbReference type="InterPro" id="IPR038972">
    <property type="entry name" value="YiaA-like"/>
</dbReference>
<gene>
    <name evidence="3" type="ORF">DN310_08580</name>
</gene>
<protein>
    <recommendedName>
        <fullName evidence="2">YiaAB two helix domain-containing protein</fullName>
    </recommendedName>
</protein>
<feature type="transmembrane region" description="Helical" evidence="1">
    <location>
        <begin position="63"/>
        <end position="86"/>
    </location>
</feature>
<feature type="transmembrane region" description="Helical" evidence="1">
    <location>
        <begin position="7"/>
        <end position="26"/>
    </location>
</feature>
<dbReference type="GO" id="GO:0006974">
    <property type="term" value="P:DNA damage response"/>
    <property type="evidence" value="ECO:0007669"/>
    <property type="project" value="TreeGrafter"/>
</dbReference>
<keyword evidence="1" id="KW-0472">Membrane</keyword>
<feature type="transmembrane region" description="Helical" evidence="1">
    <location>
        <begin position="92"/>
        <end position="111"/>
    </location>
</feature>
<proteinExistence type="predicted"/>
<organism evidence="3">
    <name type="scientific">Salmonella enterica subsp. salamae</name>
    <dbReference type="NCBI Taxonomy" id="59202"/>
    <lineage>
        <taxon>Bacteria</taxon>
        <taxon>Pseudomonadati</taxon>
        <taxon>Pseudomonadota</taxon>
        <taxon>Gammaproteobacteria</taxon>
        <taxon>Enterobacterales</taxon>
        <taxon>Enterobacteriaceae</taxon>
        <taxon>Salmonella</taxon>
    </lineage>
</organism>
<dbReference type="EMBL" id="AAIVAV010000007">
    <property type="protein sequence ID" value="ECI4009386.1"/>
    <property type="molecule type" value="Genomic_DNA"/>
</dbReference>
<accession>A0A3Z3PZP5</accession>
<dbReference type="STRING" id="1243604.LFZ48_11680"/>